<accession>A0A6G5A4Y5</accession>
<evidence type="ECO:0000256" key="1">
    <source>
        <dbReference type="SAM" id="SignalP"/>
    </source>
</evidence>
<dbReference type="KEGG" id="rmp:119174270"/>
<dbReference type="RefSeq" id="XP_037281009.1">
    <property type="nucleotide sequence ID" value="XM_037425112.1"/>
</dbReference>
<reference evidence="2" key="1">
    <citation type="submission" date="2020-03" db="EMBL/GenBank/DDBJ databases">
        <title>A transcriptome and proteome of the tick Rhipicephalus microplus shaped by the genetic composition of its hosts and developmental stage.</title>
        <authorList>
            <person name="Garcia G.R."/>
            <person name="Ribeiro J.M.C."/>
            <person name="Maruyama S.R."/>
            <person name="Gardinasse L.G."/>
            <person name="Nelson K."/>
            <person name="Ferreira B.R."/>
            <person name="Andrade T.G."/>
            <person name="Santos I.K.F.M."/>
        </authorList>
    </citation>
    <scope>NUCLEOTIDE SEQUENCE</scope>
    <source>
        <strain evidence="2">NSGR</strain>
        <tissue evidence="2">Salivary glands</tissue>
    </source>
</reference>
<feature type="signal peptide" evidence="1">
    <location>
        <begin position="1"/>
        <end position="16"/>
    </location>
</feature>
<sequence length="196" mass="22642">MNILIFASTFPMFVDALVPTPHNPYMKGSVGELYQVLNTRDKMWLDKRRNISNNHKCLSWQKVYLGGRGTITYTFNETYFEELSQKTTQLNGTLIMKNSFDATGAALNVTGTNEAGENLEYLLVHWNKTYRCAIFYTQEMINGTRRNQTCGLYYWSSYIDKAEARNNCDIFYNLYCGPYGTDQVLYDSNCQTYLAC</sequence>
<name>A0A6G5A4Y5_RHIMP</name>
<dbReference type="VEuPathDB" id="VectorBase:LOC119174270"/>
<dbReference type="EMBL" id="GIKN01003789">
    <property type="protein sequence ID" value="NIE46062.1"/>
    <property type="molecule type" value="Transcribed_RNA"/>
</dbReference>
<proteinExistence type="predicted"/>
<organism evidence="2">
    <name type="scientific">Rhipicephalus microplus</name>
    <name type="common">Cattle tick</name>
    <name type="synonym">Boophilus microplus</name>
    <dbReference type="NCBI Taxonomy" id="6941"/>
    <lineage>
        <taxon>Eukaryota</taxon>
        <taxon>Metazoa</taxon>
        <taxon>Ecdysozoa</taxon>
        <taxon>Arthropoda</taxon>
        <taxon>Chelicerata</taxon>
        <taxon>Arachnida</taxon>
        <taxon>Acari</taxon>
        <taxon>Parasitiformes</taxon>
        <taxon>Ixodida</taxon>
        <taxon>Ixodoidea</taxon>
        <taxon>Ixodidae</taxon>
        <taxon>Rhipicephalinae</taxon>
        <taxon>Rhipicephalus</taxon>
        <taxon>Boophilus</taxon>
    </lineage>
</organism>
<feature type="chain" id="PRO_5026207754" evidence="1">
    <location>
        <begin position="17"/>
        <end position="196"/>
    </location>
</feature>
<keyword evidence="1" id="KW-0732">Signal</keyword>
<protein>
    <submittedName>
        <fullName evidence="2">Putative lipocalin</fullName>
    </submittedName>
</protein>
<evidence type="ECO:0000313" key="2">
    <source>
        <dbReference type="EMBL" id="NIE46062.1"/>
    </source>
</evidence>
<dbReference type="OMA" id="RECEYMQ"/>
<dbReference type="AlphaFoldDB" id="A0A6G5A4Y5"/>